<protein>
    <submittedName>
        <fullName evidence="1">Uncharacterized protein</fullName>
    </submittedName>
</protein>
<organism evidence="1 2">
    <name type="scientific">Chromobacterium violaceum</name>
    <dbReference type="NCBI Taxonomy" id="536"/>
    <lineage>
        <taxon>Bacteria</taxon>
        <taxon>Pseudomonadati</taxon>
        <taxon>Pseudomonadota</taxon>
        <taxon>Betaproteobacteria</taxon>
        <taxon>Neisseriales</taxon>
        <taxon>Chromobacteriaceae</taxon>
        <taxon>Chromobacterium</taxon>
    </lineage>
</organism>
<dbReference type="EMBL" id="LR134182">
    <property type="protein sequence ID" value="VEB45655.1"/>
    <property type="molecule type" value="Genomic_DNA"/>
</dbReference>
<proteinExistence type="predicted"/>
<dbReference type="RefSeq" id="WP_152638519.1">
    <property type="nucleotide sequence ID" value="NZ_JAJMMA010000041.1"/>
</dbReference>
<evidence type="ECO:0000313" key="2">
    <source>
        <dbReference type="Proteomes" id="UP000275777"/>
    </source>
</evidence>
<name>A0A447TL82_CHRVL</name>
<reference evidence="1 2" key="1">
    <citation type="submission" date="2018-12" db="EMBL/GenBank/DDBJ databases">
        <authorList>
            <consortium name="Pathogen Informatics"/>
        </authorList>
    </citation>
    <scope>NUCLEOTIDE SEQUENCE [LARGE SCALE GENOMIC DNA]</scope>
    <source>
        <strain evidence="1 2">NCTC9695</strain>
    </source>
</reference>
<dbReference type="Proteomes" id="UP000275777">
    <property type="component" value="Chromosome"/>
</dbReference>
<gene>
    <name evidence="1" type="ORF">NCTC9695_06186</name>
</gene>
<dbReference type="AlphaFoldDB" id="A0A447TL82"/>
<evidence type="ECO:0000313" key="1">
    <source>
        <dbReference type="EMBL" id="VEB45655.1"/>
    </source>
</evidence>
<sequence length="425" mass="46436">MNDIVKEAVSASGMLDSESELWGSVILRQMKGDSDIQAMITIRKKMPARTSNQLFSNVFAAVYIDTYWTSQGASADILAASLVAAMGISQVEALQYARVSFRQWRGILCRKYPGDGGAIPSPNYFNALDIVTSQGLVLTPRELIDHWDSAVNPPKAGVNYAYARCQNLGFEGEISGIKVRMFAVPAGFTQTASSWVQCRTRDGDQEEGNILDRNGHPAKLTTGERGASEAFVADLPLGHVCLVATITDADFFTKNNPLTIEQGNWNFVTWLINNGAAAWRNVNTVPKLGETSLVFHNQDGTPEQFSFVMRCRRVPEGSKLRMYSDDPDAAFDSGMVTVVKDSQELRVSVIAPPHYAGQLKLHLEGPNGRGLPSSASVEIGMLWCVPHSNSHYLQAVDLLGEVGAVPTLRSVHVPMGYFTFLGENE</sequence>
<accession>A0A447TL82</accession>